<evidence type="ECO:0000256" key="1">
    <source>
        <dbReference type="ARBA" id="ARBA00001957"/>
    </source>
</evidence>
<dbReference type="CDD" id="cd19531">
    <property type="entry name" value="LCL_NRPS-like"/>
    <property type="match status" value="1"/>
</dbReference>
<feature type="domain" description="Carrier" evidence="5">
    <location>
        <begin position="1658"/>
        <end position="1732"/>
    </location>
</feature>
<dbReference type="InterPro" id="IPR023213">
    <property type="entry name" value="CAT-like_dom_sf"/>
</dbReference>
<sequence>MSDTEATLSVAERRKQLLQQKLRAAGMAAAAPAPVAVPRIATGERRPLTPGQRRMWFLQTRDADDTALNICVAYRLTGPLDAERLHAAFDTVVARHDILRTTYGADAEGEPFQVCTADARAEWSTHDLTDLGESGRDLRVEVLARRDFGRPFDLGTELPLRATLIRTASAGDVPDGLARSCSPAGDGPADEHVVLFTIHHICWDDDSWAVFFAELNAAYRAPGGDPAPTIQFAALAPVAEPAEADIAYWREAMRPLPEPLELPGSAAADPGRQATRRIHRLSADLVARTEQFAREQAATPFMVLLAAFDALVHRYTAADDFLVSIPVTDRPAGTEQLIGYFGNTLLLRASFGDHEDFMSLVAAVRETCAAGFARRGVGIDRVVREANPDRVAGRDGLDQLVRLGFSVRKSADGFAIDGVRSTPLELGAVSTQVPLALAIVLDDDGTALVEAEYQTDVLAESLIDQLLAHFGQLLGAALREPRRRIADLDMLGAADRAALLERSHGPLSDQPATTLVALLEAAAAAAPEAVALASDDIELSYAALHARANRLAHWLIGHGIGTEDLVGLRLGTSVEFIVAVLAVLKAGGAYLPIDPAYPADRIDYLVADAAPRLLLGATELAAAEAAAAALPETAPTDADRLRPLLPANLAYVIYTSGSTGKPKGVPVPHAAIAEHIACFTADWSMTAADRLMQSSSVSFDASLVDIAITLTVGAQLIVPKPNAFRDIRYVAELISRRQVTVLHMVPSMLSTFLLLPEVSEWRSLRQVPVGGEALPGEVADRFAATLDAALSNNYGPTEAVVCSTHMPVDGPQGTGIVPIGLPNRNVYTYVLDEALQLVPDGVVGELYLGGDQLARGYLHRPGLSAQRFVADPFAVSDGGTPEGAGWSRSATASAPAGRAAPGARLYRSGDLVRRNSFGELEFVGRADEQVKVRGFRIELGEVEAAIAAHPAVAHCVVVVTEDPAIGAVLAAYVVPAEEHIDLEQVHGFVSSGLPEYMVPSAFAVIEEIPLTINGKLDKRALPAATPAVARAHRAPATATERKMCALFGALFSLDEVGAEDSFFELGGHSLLAARLVAQIRAEFGIELDVRVVFDSPTPAALAATLVARFLAEFDMDLDAVDADLAAEPAATAQDSAAGDLRGSPAAGHGDSGALSGQGAARPAAATEPDHTQQPAAGAKAARPALVARPRGERIPVSYSQLAMWFQYRMEGAGSVGNLPLAMRFDGSLDIAALRSALDDVVARHESLRTTFPEHDGAPYQLIHPATEVPLPIREIAPERLDAELATIADYAFTLDAEPLIRAELLVLRPDTHVLSLLVHHIVADHASFGVLLDDLTTAYRARTERGTAPDSAPLPIQFADYAQWQRELYDAAAPSEFAQAQIEYWRAALADVPEEIRVAHDRPRPPVLGKRGEVVTFTLPATVRTGLESLARSSGATEFMVCQAAVATLLHTLGGGTDITLGTPVAARTDPATTAMIGLFANMVVLRNDLSNAPTLRETVLRARDVVLDADAHQELPIERLVEALNPRRSRSRNPLFQSMIHFRGADWAPTTLPFASSGASTVTVLPADFDVSFLDLNLSLNVTADGGMDVRVVVNADLYDPATAALIADALAATLRAYAETPELAVADLRVLPQADLDRLRAAPEPAAVATVGSAGAAGSDTERTLITLIEELLEIDEVTGADNFFALGGDSVISIQWSSRAEALGLPLSPQLVFECATITELAAAVDAAAAAGPAKTEEPEQVSHAPMSASGLEADALSALTAAWNAQG</sequence>
<dbReference type="Pfam" id="PF13193">
    <property type="entry name" value="AMP-binding_C"/>
    <property type="match status" value="1"/>
</dbReference>
<evidence type="ECO:0000256" key="2">
    <source>
        <dbReference type="ARBA" id="ARBA00022450"/>
    </source>
</evidence>
<evidence type="ECO:0000259" key="5">
    <source>
        <dbReference type="PROSITE" id="PS50075"/>
    </source>
</evidence>
<dbReference type="InterPro" id="IPR029058">
    <property type="entry name" value="AB_hydrolase_fold"/>
</dbReference>
<dbReference type="Gene3D" id="3.30.300.30">
    <property type="match status" value="1"/>
</dbReference>
<feature type="region of interest" description="Disordered" evidence="4">
    <location>
        <begin position="1133"/>
        <end position="1184"/>
    </location>
</feature>
<protein>
    <submittedName>
        <fullName evidence="6">Amino acid adenylation domain-containing protein</fullName>
    </submittedName>
</protein>
<evidence type="ECO:0000256" key="4">
    <source>
        <dbReference type="SAM" id="MobiDB-lite"/>
    </source>
</evidence>
<dbReference type="InterPro" id="IPR009081">
    <property type="entry name" value="PP-bd_ACP"/>
</dbReference>
<organism evidence="6 7">
    <name type="scientific">Nocardia rhizosphaerae</name>
    <dbReference type="NCBI Taxonomy" id="1691571"/>
    <lineage>
        <taxon>Bacteria</taxon>
        <taxon>Bacillati</taxon>
        <taxon>Actinomycetota</taxon>
        <taxon>Actinomycetes</taxon>
        <taxon>Mycobacteriales</taxon>
        <taxon>Nocardiaceae</taxon>
        <taxon>Nocardia</taxon>
    </lineage>
</organism>
<dbReference type="InterPro" id="IPR000873">
    <property type="entry name" value="AMP-dep_synth/lig_dom"/>
</dbReference>
<dbReference type="InterPro" id="IPR020845">
    <property type="entry name" value="AMP-binding_CS"/>
</dbReference>
<dbReference type="InterPro" id="IPR025110">
    <property type="entry name" value="AMP-bd_C"/>
</dbReference>
<dbReference type="Gene3D" id="3.30.559.30">
    <property type="entry name" value="Nonribosomal peptide synthetase, condensation domain"/>
    <property type="match status" value="2"/>
</dbReference>
<proteinExistence type="predicted"/>
<dbReference type="InterPro" id="IPR045851">
    <property type="entry name" value="AMP-bd_C_sf"/>
</dbReference>
<dbReference type="InterPro" id="IPR010071">
    <property type="entry name" value="AA_adenyl_dom"/>
</dbReference>
<dbReference type="InterPro" id="IPR020806">
    <property type="entry name" value="PKS_PP-bd"/>
</dbReference>
<dbReference type="Pfam" id="PF00668">
    <property type="entry name" value="Condensation"/>
    <property type="match status" value="3"/>
</dbReference>
<dbReference type="Proteomes" id="UP001595767">
    <property type="component" value="Unassembled WGS sequence"/>
</dbReference>
<name>A0ABV8L1U7_9NOCA</name>
<dbReference type="Gene3D" id="1.10.1200.10">
    <property type="entry name" value="ACP-like"/>
    <property type="match status" value="1"/>
</dbReference>
<feature type="domain" description="Carrier" evidence="5">
    <location>
        <begin position="1034"/>
        <end position="1109"/>
    </location>
</feature>
<dbReference type="RefSeq" id="WP_378547205.1">
    <property type="nucleotide sequence ID" value="NZ_JBHSBA010000003.1"/>
</dbReference>
<dbReference type="Pfam" id="PF00501">
    <property type="entry name" value="AMP-binding"/>
    <property type="match status" value="1"/>
</dbReference>
<comment type="cofactor">
    <cofactor evidence="1">
        <name>pantetheine 4'-phosphate</name>
        <dbReference type="ChEBI" id="CHEBI:47942"/>
    </cofactor>
</comment>
<keyword evidence="3" id="KW-0597">Phosphoprotein</keyword>
<dbReference type="Pfam" id="PF00550">
    <property type="entry name" value="PP-binding"/>
    <property type="match status" value="2"/>
</dbReference>
<dbReference type="PANTHER" id="PTHR45527:SF1">
    <property type="entry name" value="FATTY ACID SYNTHASE"/>
    <property type="match status" value="1"/>
</dbReference>
<feature type="compositionally biased region" description="Low complexity" evidence="4">
    <location>
        <begin position="1174"/>
        <end position="1184"/>
    </location>
</feature>
<dbReference type="InterPro" id="IPR006162">
    <property type="entry name" value="Ppantetheine_attach_site"/>
</dbReference>
<dbReference type="PROSITE" id="PS50075">
    <property type="entry name" value="CARRIER"/>
    <property type="match status" value="2"/>
</dbReference>
<evidence type="ECO:0000313" key="7">
    <source>
        <dbReference type="Proteomes" id="UP001595767"/>
    </source>
</evidence>
<dbReference type="Gene3D" id="3.30.559.10">
    <property type="entry name" value="Chloramphenicol acetyltransferase-like domain"/>
    <property type="match status" value="2"/>
</dbReference>
<dbReference type="EMBL" id="JBHSBA010000003">
    <property type="protein sequence ID" value="MFC4124693.1"/>
    <property type="molecule type" value="Genomic_DNA"/>
</dbReference>
<dbReference type="NCBIfam" id="TIGR01733">
    <property type="entry name" value="AA-adenyl-dom"/>
    <property type="match status" value="1"/>
</dbReference>
<dbReference type="Gene3D" id="3.40.50.1820">
    <property type="entry name" value="alpha/beta hydrolase"/>
    <property type="match status" value="1"/>
</dbReference>
<dbReference type="SUPFAM" id="SSF56801">
    <property type="entry name" value="Acetyl-CoA synthetase-like"/>
    <property type="match status" value="1"/>
</dbReference>
<dbReference type="PROSITE" id="PS00455">
    <property type="entry name" value="AMP_BINDING"/>
    <property type="match status" value="1"/>
</dbReference>
<dbReference type="SMART" id="SM00823">
    <property type="entry name" value="PKS_PP"/>
    <property type="match status" value="2"/>
</dbReference>
<gene>
    <name evidence="6" type="ORF">ACFOW8_07130</name>
</gene>
<keyword evidence="7" id="KW-1185">Reference proteome</keyword>
<dbReference type="PANTHER" id="PTHR45527">
    <property type="entry name" value="NONRIBOSOMAL PEPTIDE SYNTHETASE"/>
    <property type="match status" value="1"/>
</dbReference>
<dbReference type="InterPro" id="IPR001242">
    <property type="entry name" value="Condensation_dom"/>
</dbReference>
<dbReference type="InterPro" id="IPR036736">
    <property type="entry name" value="ACP-like_sf"/>
</dbReference>
<dbReference type="Gene3D" id="2.30.38.10">
    <property type="entry name" value="Luciferase, Domain 3"/>
    <property type="match status" value="1"/>
</dbReference>
<comment type="caution">
    <text evidence="6">The sequence shown here is derived from an EMBL/GenBank/DDBJ whole genome shotgun (WGS) entry which is preliminary data.</text>
</comment>
<evidence type="ECO:0000313" key="6">
    <source>
        <dbReference type="EMBL" id="MFC4124693.1"/>
    </source>
</evidence>
<dbReference type="CDD" id="cd05930">
    <property type="entry name" value="A_NRPS"/>
    <property type="match status" value="1"/>
</dbReference>
<reference evidence="7" key="1">
    <citation type="journal article" date="2019" name="Int. J. Syst. Evol. Microbiol.">
        <title>The Global Catalogue of Microorganisms (GCM) 10K type strain sequencing project: providing services to taxonomists for standard genome sequencing and annotation.</title>
        <authorList>
            <consortium name="The Broad Institute Genomics Platform"/>
            <consortium name="The Broad Institute Genome Sequencing Center for Infectious Disease"/>
            <person name="Wu L."/>
            <person name="Ma J."/>
        </authorList>
    </citation>
    <scope>NUCLEOTIDE SEQUENCE [LARGE SCALE GENOMIC DNA]</scope>
    <source>
        <strain evidence="7">CGMCC 4.7204</strain>
    </source>
</reference>
<dbReference type="PROSITE" id="PS00012">
    <property type="entry name" value="PHOSPHOPANTETHEINE"/>
    <property type="match status" value="2"/>
</dbReference>
<dbReference type="SUPFAM" id="SSF52777">
    <property type="entry name" value="CoA-dependent acyltransferases"/>
    <property type="match status" value="4"/>
</dbReference>
<dbReference type="Gene3D" id="3.40.50.980">
    <property type="match status" value="2"/>
</dbReference>
<evidence type="ECO:0000256" key="3">
    <source>
        <dbReference type="ARBA" id="ARBA00022553"/>
    </source>
</evidence>
<dbReference type="SUPFAM" id="SSF47336">
    <property type="entry name" value="ACP-like"/>
    <property type="match status" value="2"/>
</dbReference>
<accession>A0ABV8L1U7</accession>
<keyword evidence="2" id="KW-0596">Phosphopantetheine</keyword>